<comment type="catalytic activity">
    <reaction evidence="6">
        <text>pseudouridine(54) in tRNA + S-adenosyl-L-methionine = N(1)-methylpseudouridine(54) in tRNA + S-adenosyl-L-homocysteine + H(+)</text>
        <dbReference type="Rhea" id="RHEA:55292"/>
        <dbReference type="Rhea" id="RHEA-COMP:14140"/>
        <dbReference type="Rhea" id="RHEA-COMP:14141"/>
        <dbReference type="ChEBI" id="CHEBI:15378"/>
        <dbReference type="ChEBI" id="CHEBI:57856"/>
        <dbReference type="ChEBI" id="CHEBI:59789"/>
        <dbReference type="ChEBI" id="CHEBI:65314"/>
        <dbReference type="ChEBI" id="CHEBI:74890"/>
        <dbReference type="EC" id="2.1.1.257"/>
    </reaction>
</comment>
<dbReference type="InterPro" id="IPR007158">
    <property type="entry name" value="TrmY"/>
</dbReference>
<dbReference type="SUPFAM" id="SSF75217">
    <property type="entry name" value="alpha/beta knot"/>
    <property type="match status" value="1"/>
</dbReference>
<keyword evidence="3 6" id="KW-0808">Transferase</keyword>
<reference evidence="7" key="1">
    <citation type="submission" date="2022-09" db="EMBL/GenBank/DDBJ databases">
        <title>Diverse halophilic archaea isolated from saline environments.</title>
        <authorList>
            <person name="Cui H.-L."/>
        </authorList>
    </citation>
    <scope>NUCLEOTIDE SEQUENCE</scope>
    <source>
        <strain evidence="7">ZS-35-S2</strain>
    </source>
</reference>
<evidence type="ECO:0000256" key="6">
    <source>
        <dbReference type="HAMAP-Rule" id="MF_00587"/>
    </source>
</evidence>
<sequence>MRRFAVCGHEAPLDPDFSLDALTGAGRLDLLARCVTAGFLLSHGIREEVEVSLVLQDELTVRFDGRELKQLHPDERSAAALVKTALEGKRGAIGAMEANPSPGVYVGKRGLAETLNRADGTLVELHEDGDPAVNVTPPEDPVFVLSDHRDFADEEADLLAERADHRIRVGPERLHADHTVTVAHNWLDTVGYTTY</sequence>
<dbReference type="InterPro" id="IPR029026">
    <property type="entry name" value="tRNA_m1G_MTases_N"/>
</dbReference>
<organism evidence="7 8">
    <name type="scientific">Salinirubellus salinus</name>
    <dbReference type="NCBI Taxonomy" id="1364945"/>
    <lineage>
        <taxon>Archaea</taxon>
        <taxon>Methanobacteriati</taxon>
        <taxon>Methanobacteriota</taxon>
        <taxon>Stenosarchaea group</taxon>
        <taxon>Halobacteria</taxon>
        <taxon>Halobacteriales</taxon>
        <taxon>Natronomonadaceae</taxon>
        <taxon>Salinirubellus</taxon>
    </lineage>
</organism>
<keyword evidence="1 6" id="KW-0963">Cytoplasm</keyword>
<dbReference type="EC" id="2.1.1.257" evidence="6"/>
<dbReference type="GeneID" id="74943057"/>
<comment type="similarity">
    <text evidence="6">Belongs to the methyltransferase superfamily. TrmY family.</text>
</comment>
<dbReference type="GO" id="GO:0008757">
    <property type="term" value="F:S-adenosylmethionine-dependent methyltransferase activity"/>
    <property type="evidence" value="ECO:0007669"/>
    <property type="project" value="UniProtKB-UniRule"/>
</dbReference>
<dbReference type="GO" id="GO:0005737">
    <property type="term" value="C:cytoplasm"/>
    <property type="evidence" value="ECO:0007669"/>
    <property type="project" value="UniProtKB-SubCell"/>
</dbReference>
<dbReference type="PANTHER" id="PTHR40703">
    <property type="entry name" value="TRNA (PSEUDOURIDINE(54)-N(1))-METHYLTRANSFERASE"/>
    <property type="match status" value="1"/>
</dbReference>
<dbReference type="EMBL" id="CP104003">
    <property type="protein sequence ID" value="UWM52778.1"/>
    <property type="molecule type" value="Genomic_DNA"/>
</dbReference>
<dbReference type="RefSeq" id="WP_260591773.1">
    <property type="nucleotide sequence ID" value="NZ_CP104003.1"/>
</dbReference>
<evidence type="ECO:0000256" key="2">
    <source>
        <dbReference type="ARBA" id="ARBA00022603"/>
    </source>
</evidence>
<evidence type="ECO:0000256" key="3">
    <source>
        <dbReference type="ARBA" id="ARBA00022679"/>
    </source>
</evidence>
<keyword evidence="2 6" id="KW-0489">Methyltransferase</keyword>
<comment type="subunit">
    <text evidence="6">Homodimer.</text>
</comment>
<dbReference type="KEGG" id="ssai:N0B31_11505"/>
<dbReference type="NCBIfam" id="NF002560">
    <property type="entry name" value="PRK02135.1"/>
    <property type="match status" value="1"/>
</dbReference>
<accession>A0A9E7R0Q8</accession>
<dbReference type="Pfam" id="PF04013">
    <property type="entry name" value="Methyltrn_RNA_2"/>
    <property type="match status" value="1"/>
</dbReference>
<protein>
    <recommendedName>
        <fullName evidence="6">tRNA (pseudouridine(54)-N(1))-methyltransferase</fullName>
        <ecNumber evidence="6">2.1.1.257</ecNumber>
    </recommendedName>
</protein>
<dbReference type="CDD" id="cd18087">
    <property type="entry name" value="TrmY-like"/>
    <property type="match status" value="1"/>
</dbReference>
<dbReference type="GO" id="GO:0008175">
    <property type="term" value="F:tRNA methyltransferase activity"/>
    <property type="evidence" value="ECO:0007669"/>
    <property type="project" value="UniProtKB-UniRule"/>
</dbReference>
<evidence type="ECO:0000256" key="1">
    <source>
        <dbReference type="ARBA" id="ARBA00022490"/>
    </source>
</evidence>
<gene>
    <name evidence="6 7" type="primary">trmY</name>
    <name evidence="7" type="ORF">N0B31_11505</name>
</gene>
<evidence type="ECO:0000313" key="7">
    <source>
        <dbReference type="EMBL" id="UWM52778.1"/>
    </source>
</evidence>
<evidence type="ECO:0000313" key="8">
    <source>
        <dbReference type="Proteomes" id="UP001057580"/>
    </source>
</evidence>
<dbReference type="GO" id="GO:0030488">
    <property type="term" value="P:tRNA methylation"/>
    <property type="evidence" value="ECO:0007669"/>
    <property type="project" value="UniProtKB-UniRule"/>
</dbReference>
<proteinExistence type="inferred from homology"/>
<comment type="subcellular location">
    <subcellularLocation>
        <location evidence="6">Cytoplasm</location>
    </subcellularLocation>
</comment>
<keyword evidence="4 6" id="KW-0949">S-adenosyl-L-methionine</keyword>
<evidence type="ECO:0000256" key="4">
    <source>
        <dbReference type="ARBA" id="ARBA00022691"/>
    </source>
</evidence>
<comment type="function">
    <text evidence="6">Specifically catalyzes the N1-methylation of pseudouridine at position 54 (Psi54) in tRNAs.</text>
</comment>
<dbReference type="InterPro" id="IPR029028">
    <property type="entry name" value="Alpha/beta_knot_MTases"/>
</dbReference>
<keyword evidence="5 6" id="KW-0819">tRNA processing</keyword>
<dbReference type="Gene3D" id="3.40.1280.10">
    <property type="match status" value="1"/>
</dbReference>
<dbReference type="Proteomes" id="UP001057580">
    <property type="component" value="Chromosome"/>
</dbReference>
<dbReference type="PANTHER" id="PTHR40703:SF1">
    <property type="entry name" value="TRNA (PSEUDOURIDINE(54)-N(1))-METHYLTRANSFERASE"/>
    <property type="match status" value="1"/>
</dbReference>
<keyword evidence="8" id="KW-1185">Reference proteome</keyword>
<dbReference type="AlphaFoldDB" id="A0A9E7R0Q8"/>
<comment type="caution">
    <text evidence="6">Lacks conserved residue(s) required for the propagation of feature annotation.</text>
</comment>
<evidence type="ECO:0000256" key="5">
    <source>
        <dbReference type="ARBA" id="ARBA00022694"/>
    </source>
</evidence>
<dbReference type="HAMAP" id="MF_00587">
    <property type="entry name" value="tRNA_methyltr_TrmY"/>
    <property type="match status" value="1"/>
</dbReference>
<name>A0A9E7R0Q8_9EURY</name>
<feature type="binding site" evidence="6">
    <location>
        <position position="125"/>
    </location>
    <ligand>
        <name>S-adenosyl-L-methionine</name>
        <dbReference type="ChEBI" id="CHEBI:59789"/>
    </ligand>
</feature>